<protein>
    <submittedName>
        <fullName evidence="1">Uncharacterized protein</fullName>
    </submittedName>
</protein>
<evidence type="ECO:0000313" key="1">
    <source>
        <dbReference type="EMBL" id="KAF5182932.1"/>
    </source>
</evidence>
<dbReference type="EMBL" id="JABWDY010034128">
    <property type="protein sequence ID" value="KAF5182932.1"/>
    <property type="molecule type" value="Genomic_DNA"/>
</dbReference>
<dbReference type="OrthoDB" id="1435349at2759"/>
<dbReference type="AlphaFoldDB" id="A0A7J6VF25"/>
<gene>
    <name evidence="1" type="ORF">FRX31_027481</name>
</gene>
<organism evidence="1 2">
    <name type="scientific">Thalictrum thalictroides</name>
    <name type="common">Rue-anemone</name>
    <name type="synonym">Anemone thalictroides</name>
    <dbReference type="NCBI Taxonomy" id="46969"/>
    <lineage>
        <taxon>Eukaryota</taxon>
        <taxon>Viridiplantae</taxon>
        <taxon>Streptophyta</taxon>
        <taxon>Embryophyta</taxon>
        <taxon>Tracheophyta</taxon>
        <taxon>Spermatophyta</taxon>
        <taxon>Magnoliopsida</taxon>
        <taxon>Ranunculales</taxon>
        <taxon>Ranunculaceae</taxon>
        <taxon>Thalictroideae</taxon>
        <taxon>Thalictrum</taxon>
    </lineage>
</organism>
<evidence type="ECO:0000313" key="2">
    <source>
        <dbReference type="Proteomes" id="UP000554482"/>
    </source>
</evidence>
<dbReference type="Proteomes" id="UP000554482">
    <property type="component" value="Unassembled WGS sequence"/>
</dbReference>
<reference evidence="1 2" key="1">
    <citation type="submission" date="2020-06" db="EMBL/GenBank/DDBJ databases">
        <title>Transcriptomic and genomic resources for Thalictrum thalictroides and T. hernandezii: Facilitating candidate gene discovery in an emerging model plant lineage.</title>
        <authorList>
            <person name="Arias T."/>
            <person name="Riano-Pachon D.M."/>
            <person name="Di Stilio V.S."/>
        </authorList>
    </citation>
    <scope>NUCLEOTIDE SEQUENCE [LARGE SCALE GENOMIC DNA]</scope>
    <source>
        <strain evidence="2">cv. WT478/WT964</strain>
        <tissue evidence="1">Leaves</tissue>
    </source>
</reference>
<feature type="non-terminal residue" evidence="1">
    <location>
        <position position="101"/>
    </location>
</feature>
<comment type="caution">
    <text evidence="1">The sequence shown here is derived from an EMBL/GenBank/DDBJ whole genome shotgun (WGS) entry which is preliminary data.</text>
</comment>
<accession>A0A7J6VF25</accession>
<keyword evidence="2" id="KW-1185">Reference proteome</keyword>
<proteinExistence type="predicted"/>
<name>A0A7J6VF25_THATH</name>
<sequence length="101" mass="11645">MTLITFLKETIVRGVVEEIRRSSCSSKEEGGLGIRRIKVMNQALFLKGLWRYGTERDTLWKKVIEAKYGPCDIGGRPSKVTQSHGCSLWRSIQCYRDVFFK</sequence>